<dbReference type="EMBL" id="HE573017">
    <property type="protein sequence ID" value="CCC46492.1"/>
    <property type="molecule type" value="Genomic_DNA"/>
</dbReference>
<keyword evidence="4" id="KW-0159">Chromosome partition</keyword>
<evidence type="ECO:0000256" key="3">
    <source>
        <dbReference type="ARBA" id="ARBA00022801"/>
    </source>
</evidence>
<dbReference type="GO" id="GO:0005634">
    <property type="term" value="C:nucleus"/>
    <property type="evidence" value="ECO:0007669"/>
    <property type="project" value="InterPro"/>
</dbReference>
<dbReference type="EC" id="3.4.22.49" evidence="2"/>
<evidence type="ECO:0000256" key="1">
    <source>
        <dbReference type="ARBA" id="ARBA00000451"/>
    </source>
</evidence>
<dbReference type="Pfam" id="PF03568">
    <property type="entry name" value="Separin_C"/>
    <property type="match status" value="1"/>
</dbReference>
<dbReference type="GO" id="GO:0006508">
    <property type="term" value="P:proteolysis"/>
    <property type="evidence" value="ECO:0007669"/>
    <property type="project" value="InterPro"/>
</dbReference>
<sequence length="795" mass="87062">RKPNRQGALLSGALSSLAALALQHRHIDIALEFIQVSTTVTEVAESGAVIWGNELLSIIKDVMKLSDGPLPAGNSDKHTTGLVFKDVSTPLRAAKGKRPAALLHEVVEESCTAGDVVRIMATSRSITDLLPVGMAVLRGKKSFRQQLLSDKIAPLVLLDGLSILITLLVDEGDLPLARAFFPLLINLCIRLPSQANLVMVLRAIGTFAHCRADDSEEWGGVATALSPLLPCRCKAQAPPYMHTRTQIVGRTFTTRRSVFDALDSHKSIPGSSVHPYCQVQVLFVGGKKGIRLKRASSVPHLEWEKELTIGEALTRLVNVMQDIEIKNRQHLDVVCKKEESLPTPLPSQHPQHCTLVDIESEICSARTGEGSAKCIASERADWWERRRALDAALADVVKSLESDGVFGDWRLAMCGDPPRSSLAAVQKAATRLLEALDAPVEYEADVAILLAGLPFMARRCIANDALPFNPSHAINPEVCTQCNEVLHELSSALERALLDCNIAKPFGLLFTVCRDVCSLVLSILCSTLSPTTQRNQSPPTQSYARSPDHMNLFDVERTPVYLVLDSELHCLPFEAIDVLRYGSVARVPTASFVTSFDSSRLDRSNSFNSRHEGVFNIPEDSVYCVVDPNGVMPKTAKRLVPVCQRSGWRVISGGTLPSPLLHDLYASNAQLYIYVGHGKGEQLIHREELYERFPDYEHFPAVFLMGCSSARMEGGSTHDCYGMPYAFLHAGCPLLVGCLWHVTDGEIDRLTKRLLTLIASGGEDGRPLRVGEALRIARRACKLPFLTGYATVLRG</sequence>
<evidence type="ECO:0000313" key="6">
    <source>
        <dbReference type="EMBL" id="CCC46492.1"/>
    </source>
</evidence>
<dbReference type="GO" id="GO:0051307">
    <property type="term" value="P:meiotic chromosome separation"/>
    <property type="evidence" value="ECO:0007669"/>
    <property type="project" value="TreeGrafter"/>
</dbReference>
<keyword evidence="3 6" id="KW-0378">Hydrolase</keyword>
<dbReference type="InterPro" id="IPR030397">
    <property type="entry name" value="SEPARIN_core_dom"/>
</dbReference>
<dbReference type="GO" id="GO:0072686">
    <property type="term" value="C:mitotic spindle"/>
    <property type="evidence" value="ECO:0007669"/>
    <property type="project" value="TreeGrafter"/>
</dbReference>
<evidence type="ECO:0000256" key="4">
    <source>
        <dbReference type="ARBA" id="ARBA00022829"/>
    </source>
</evidence>
<dbReference type="VEuPathDB" id="TriTrypDB:TvY486_0101400"/>
<accession>G0TRC8</accession>
<name>G0TRC8_TRYVY</name>
<protein>
    <recommendedName>
        <fullName evidence="2">separase</fullName>
        <ecNumber evidence="2">3.4.22.49</ecNumber>
    </recommendedName>
</protein>
<feature type="domain" description="Peptidase C50" evidence="5">
    <location>
        <begin position="619"/>
        <end position="718"/>
    </location>
</feature>
<gene>
    <name evidence="6" type="ORF">TVY486_0101400</name>
</gene>
<evidence type="ECO:0000256" key="2">
    <source>
        <dbReference type="ARBA" id="ARBA00012489"/>
    </source>
</evidence>
<organism evidence="6">
    <name type="scientific">Trypanosoma vivax (strain Y486)</name>
    <dbReference type="NCBI Taxonomy" id="1055687"/>
    <lineage>
        <taxon>Eukaryota</taxon>
        <taxon>Discoba</taxon>
        <taxon>Euglenozoa</taxon>
        <taxon>Kinetoplastea</taxon>
        <taxon>Metakinetoplastina</taxon>
        <taxon>Trypanosomatida</taxon>
        <taxon>Trypanosomatidae</taxon>
        <taxon>Trypanosoma</taxon>
        <taxon>Duttonella</taxon>
    </lineage>
</organism>
<dbReference type="GO" id="GO:0004197">
    <property type="term" value="F:cysteine-type endopeptidase activity"/>
    <property type="evidence" value="ECO:0007669"/>
    <property type="project" value="InterPro"/>
</dbReference>
<dbReference type="PANTHER" id="PTHR12792">
    <property type="entry name" value="EXTRA SPINDLE POLES 1-RELATED"/>
    <property type="match status" value="1"/>
</dbReference>
<dbReference type="PANTHER" id="PTHR12792:SF0">
    <property type="entry name" value="SEPARIN"/>
    <property type="match status" value="1"/>
</dbReference>
<proteinExistence type="predicted"/>
<dbReference type="GO" id="GO:0005737">
    <property type="term" value="C:cytoplasm"/>
    <property type="evidence" value="ECO:0007669"/>
    <property type="project" value="TreeGrafter"/>
</dbReference>
<dbReference type="PROSITE" id="PS51700">
    <property type="entry name" value="SEPARIN"/>
    <property type="match status" value="1"/>
</dbReference>
<dbReference type="AlphaFoldDB" id="G0TRC8"/>
<reference evidence="6" key="1">
    <citation type="journal article" date="2012" name="Proc. Natl. Acad. Sci. U.S.A.">
        <title>Antigenic diversity is generated by distinct evolutionary mechanisms in African trypanosome species.</title>
        <authorList>
            <person name="Jackson A.P."/>
            <person name="Berry A."/>
            <person name="Aslett M."/>
            <person name="Allison H.C."/>
            <person name="Burton P."/>
            <person name="Vavrova-Anderson J."/>
            <person name="Brown R."/>
            <person name="Browne H."/>
            <person name="Corton N."/>
            <person name="Hauser H."/>
            <person name="Gamble J."/>
            <person name="Gilderthorp R."/>
            <person name="Marcello L."/>
            <person name="McQuillan J."/>
            <person name="Otto T.D."/>
            <person name="Quail M.A."/>
            <person name="Sanders M.J."/>
            <person name="van Tonder A."/>
            <person name="Ginger M.L."/>
            <person name="Field M.C."/>
            <person name="Barry J.D."/>
            <person name="Hertz-Fowler C."/>
            <person name="Berriman M."/>
        </authorList>
    </citation>
    <scope>NUCLEOTIDE SEQUENCE</scope>
    <source>
        <strain evidence="6">Y486</strain>
    </source>
</reference>
<comment type="catalytic activity">
    <reaction evidence="1">
        <text>All bonds known to be hydrolyzed by this endopeptidase have arginine in P1 and an acidic residue in P4. P6 is often occupied by an acidic residue or by a hydroxy-amino-acid residue, the phosphorylation of which enhances cleavage.</text>
        <dbReference type="EC" id="3.4.22.49"/>
    </reaction>
</comment>
<evidence type="ECO:0000259" key="5">
    <source>
        <dbReference type="PROSITE" id="PS51700"/>
    </source>
</evidence>
<feature type="non-terminal residue" evidence="6">
    <location>
        <position position="1"/>
    </location>
</feature>
<dbReference type="InterPro" id="IPR005314">
    <property type="entry name" value="Peptidase_C50"/>
</dbReference>